<reference evidence="3 4" key="1">
    <citation type="submission" date="2017-08" db="EMBL/GenBank/DDBJ databases">
        <title>Harnessing the power of phylogenomics to disentangle the directionality and signatures of interkingdom host jumping in the parasitic fungal genus Tolypocladium.</title>
        <authorList>
            <person name="Quandt C.A."/>
            <person name="Patterson W."/>
            <person name="Spatafora J.W."/>
        </authorList>
    </citation>
    <scope>NUCLEOTIDE SEQUENCE [LARGE SCALE GENOMIC DNA]</scope>
    <source>
        <strain evidence="3 4">CBS 113982</strain>
    </source>
</reference>
<feature type="signal peptide" evidence="1">
    <location>
        <begin position="1"/>
        <end position="18"/>
    </location>
</feature>
<dbReference type="STRING" id="45235.A0A2K3QB39"/>
<dbReference type="InterPro" id="IPR051262">
    <property type="entry name" value="SMP-30/CGR1_Lactonase"/>
</dbReference>
<keyword evidence="1" id="KW-0732">Signal</keyword>
<dbReference type="InterPro" id="IPR011042">
    <property type="entry name" value="6-blade_b-propeller_TolB-like"/>
</dbReference>
<dbReference type="OrthoDB" id="507128at2759"/>
<dbReference type="Pfam" id="PF22807">
    <property type="entry name" value="TrAA12"/>
    <property type="match status" value="1"/>
</dbReference>
<organism evidence="3 4">
    <name type="scientific">Tolypocladium capitatum</name>
    <dbReference type="NCBI Taxonomy" id="45235"/>
    <lineage>
        <taxon>Eukaryota</taxon>
        <taxon>Fungi</taxon>
        <taxon>Dikarya</taxon>
        <taxon>Ascomycota</taxon>
        <taxon>Pezizomycotina</taxon>
        <taxon>Sordariomycetes</taxon>
        <taxon>Hypocreomycetidae</taxon>
        <taxon>Hypocreales</taxon>
        <taxon>Ophiocordycipitaceae</taxon>
        <taxon>Tolypocladium</taxon>
    </lineage>
</organism>
<feature type="domain" description="Pyrroloquinoline quinone-dependent pyranose dehydrogenase beta-propeller" evidence="2">
    <location>
        <begin position="49"/>
        <end position="445"/>
    </location>
</feature>
<dbReference type="PANTHER" id="PTHR47572">
    <property type="entry name" value="LIPOPROTEIN-RELATED"/>
    <property type="match status" value="1"/>
</dbReference>
<dbReference type="InterPro" id="IPR054539">
    <property type="entry name" value="Beta-prop_PDH"/>
</dbReference>
<dbReference type="Proteomes" id="UP000236621">
    <property type="component" value="Unassembled WGS sequence"/>
</dbReference>
<evidence type="ECO:0000313" key="4">
    <source>
        <dbReference type="Proteomes" id="UP000236621"/>
    </source>
</evidence>
<dbReference type="Gene3D" id="2.120.10.30">
    <property type="entry name" value="TolB, C-terminal domain"/>
    <property type="match status" value="1"/>
</dbReference>
<dbReference type="EMBL" id="NRSZ01000848">
    <property type="protein sequence ID" value="PNY24759.1"/>
    <property type="molecule type" value="Genomic_DNA"/>
</dbReference>
<dbReference type="PANTHER" id="PTHR47572:SF4">
    <property type="entry name" value="LACTONASE DRP35"/>
    <property type="match status" value="1"/>
</dbReference>
<protein>
    <recommendedName>
        <fullName evidence="2">Pyrroloquinoline quinone-dependent pyranose dehydrogenase beta-propeller domain-containing protein</fullName>
    </recommendedName>
</protein>
<dbReference type="AlphaFoldDB" id="A0A2K3QB39"/>
<accession>A0A2K3QB39</accession>
<proteinExistence type="predicted"/>
<comment type="caution">
    <text evidence="3">The sequence shown here is derived from an EMBL/GenBank/DDBJ whole genome shotgun (WGS) entry which is preliminary data.</text>
</comment>
<dbReference type="InterPro" id="IPR011041">
    <property type="entry name" value="Quinoprot_gluc/sorb_DH_b-prop"/>
</dbReference>
<name>A0A2K3QB39_9HYPO</name>
<dbReference type="SUPFAM" id="SSF50952">
    <property type="entry name" value="Soluble quinoprotein glucose dehydrogenase"/>
    <property type="match status" value="1"/>
</dbReference>
<feature type="chain" id="PRO_5014391131" description="Pyrroloquinoline quinone-dependent pyranose dehydrogenase beta-propeller domain-containing protein" evidence="1">
    <location>
        <begin position="19"/>
        <end position="482"/>
    </location>
</feature>
<sequence length="482" mass="49477">MALFRSLAAAALAAMASASTSSPPGHGGLAARADAGGCPNTLEVAYAPPVAAKGWQYRLAATGFKTPRSIAFDDDGGLLVVDSGVGVFRVTLDQDKGETCVVMGAPKKIISSAELNHGLALSDDGKTLYASSSSSVFAWAYDSKAGTVGGANRTVVANMSSTDRTTRTLLLSRRQPGVLVVSRGTVDDGDPAAGDKASGHAQIRAFDVGRLGPRDAALDFADGAVLGWGLRNSVGVAEDPAAGGVWSVENSNGVLTRDGRDIHDDNPAEELNYHGRLNDGATAADQGGNYGFPLCYALWNTTGFPDLGALRTGDQFPGPGAAAKKLSDASCKADYVAPRLVFQAHSAPLDIKFNGDGSRAFITFHGSWNRKSPVGYRIASVAFNGKTGEPSAARDSTSAAVDVLSSPDLGGCPDGCFRPVGLAWDSKGRLWASSDSTGEIFVLYQNGTTDGGGSGGTRALLADRAATWAVVLAAVVAGLFLA</sequence>
<evidence type="ECO:0000259" key="2">
    <source>
        <dbReference type="Pfam" id="PF22807"/>
    </source>
</evidence>
<keyword evidence="4" id="KW-1185">Reference proteome</keyword>
<evidence type="ECO:0000313" key="3">
    <source>
        <dbReference type="EMBL" id="PNY24759.1"/>
    </source>
</evidence>
<gene>
    <name evidence="3" type="ORF">TCAP_05290</name>
</gene>
<evidence type="ECO:0000256" key="1">
    <source>
        <dbReference type="SAM" id="SignalP"/>
    </source>
</evidence>